<evidence type="ECO:0000256" key="7">
    <source>
        <dbReference type="SAM" id="Phobius"/>
    </source>
</evidence>
<evidence type="ECO:0000256" key="5">
    <source>
        <dbReference type="ARBA" id="ARBA00022989"/>
    </source>
</evidence>
<dbReference type="EMBL" id="UINC01016158">
    <property type="protein sequence ID" value="SVA67490.1"/>
    <property type="molecule type" value="Genomic_DNA"/>
</dbReference>
<dbReference type="InterPro" id="IPR050366">
    <property type="entry name" value="BP-dependent_transpt_permease"/>
</dbReference>
<reference evidence="9" key="1">
    <citation type="submission" date="2018-05" db="EMBL/GenBank/DDBJ databases">
        <authorList>
            <person name="Lanie J.A."/>
            <person name="Ng W.-L."/>
            <person name="Kazmierczak K.M."/>
            <person name="Andrzejewski T.M."/>
            <person name="Davidsen T.M."/>
            <person name="Wayne K.J."/>
            <person name="Tettelin H."/>
            <person name="Glass J.I."/>
            <person name="Rusch D."/>
            <person name="Podicherti R."/>
            <person name="Tsui H.-C.T."/>
            <person name="Winkler M.E."/>
        </authorList>
    </citation>
    <scope>NUCLEOTIDE SEQUENCE</scope>
</reference>
<dbReference type="GO" id="GO:0055085">
    <property type="term" value="P:transmembrane transport"/>
    <property type="evidence" value="ECO:0007669"/>
    <property type="project" value="InterPro"/>
</dbReference>
<dbReference type="SUPFAM" id="SSF161098">
    <property type="entry name" value="MetI-like"/>
    <property type="match status" value="1"/>
</dbReference>
<sequence length="294" mass="31699">VANIDVAGMQPVAKSASMDFVYWASRHRSFMIGLILTGTMIFLALLSLIWTPHSPTEIVILQRLKPPSLIHWFGTDQFGRDILSMIMAGAQTSIVVGLIAVSLGAISGVSLGLWAAARRGWTEDLIMRLSDLNMAFPVILIAILLTAGWGPGITNAILALGIYNISIFARQVRGAAISMWEREFVLAARAAGRSDFSITFAHVLPNIVSVIVVQATISFAIAILAEAALSYLGVGSQPPDPSWGRMLSESQSYIFLKPVIALWPGLAIVLSVLGLNLIGDGLRDLVDPRLARQR</sequence>
<feature type="transmembrane region" description="Helical" evidence="7">
    <location>
        <begin position="254"/>
        <end position="279"/>
    </location>
</feature>
<evidence type="ECO:0000259" key="8">
    <source>
        <dbReference type="PROSITE" id="PS50928"/>
    </source>
</evidence>
<dbReference type="PANTHER" id="PTHR43386">
    <property type="entry name" value="OLIGOPEPTIDE TRANSPORT SYSTEM PERMEASE PROTEIN APPC"/>
    <property type="match status" value="1"/>
</dbReference>
<evidence type="ECO:0000256" key="3">
    <source>
        <dbReference type="ARBA" id="ARBA00022475"/>
    </source>
</evidence>
<evidence type="ECO:0000256" key="2">
    <source>
        <dbReference type="ARBA" id="ARBA00022448"/>
    </source>
</evidence>
<feature type="non-terminal residue" evidence="9">
    <location>
        <position position="1"/>
    </location>
</feature>
<feature type="transmembrane region" description="Helical" evidence="7">
    <location>
        <begin position="203"/>
        <end position="234"/>
    </location>
</feature>
<evidence type="ECO:0000256" key="4">
    <source>
        <dbReference type="ARBA" id="ARBA00022692"/>
    </source>
</evidence>
<dbReference type="Gene3D" id="1.10.3720.10">
    <property type="entry name" value="MetI-like"/>
    <property type="match status" value="1"/>
</dbReference>
<name>A0A381XS71_9ZZZZ</name>
<proteinExistence type="predicted"/>
<gene>
    <name evidence="9" type="ORF">METZ01_LOCUS120344</name>
</gene>
<dbReference type="InterPro" id="IPR035906">
    <property type="entry name" value="MetI-like_sf"/>
</dbReference>
<keyword evidence="5 7" id="KW-1133">Transmembrane helix</keyword>
<evidence type="ECO:0000313" key="9">
    <source>
        <dbReference type="EMBL" id="SVA67490.1"/>
    </source>
</evidence>
<comment type="subcellular location">
    <subcellularLocation>
        <location evidence="1">Cell membrane</location>
        <topology evidence="1">Multi-pass membrane protein</topology>
    </subcellularLocation>
</comment>
<evidence type="ECO:0000256" key="6">
    <source>
        <dbReference type="ARBA" id="ARBA00023136"/>
    </source>
</evidence>
<feature type="transmembrane region" description="Helical" evidence="7">
    <location>
        <begin position="129"/>
        <end position="147"/>
    </location>
</feature>
<dbReference type="PROSITE" id="PS50928">
    <property type="entry name" value="ABC_TM1"/>
    <property type="match status" value="1"/>
</dbReference>
<dbReference type="GO" id="GO:0005886">
    <property type="term" value="C:plasma membrane"/>
    <property type="evidence" value="ECO:0007669"/>
    <property type="project" value="UniProtKB-SubCell"/>
</dbReference>
<feature type="transmembrane region" description="Helical" evidence="7">
    <location>
        <begin position="30"/>
        <end position="50"/>
    </location>
</feature>
<feature type="transmembrane region" description="Helical" evidence="7">
    <location>
        <begin position="94"/>
        <end position="117"/>
    </location>
</feature>
<dbReference type="PANTHER" id="PTHR43386:SF25">
    <property type="entry name" value="PEPTIDE ABC TRANSPORTER PERMEASE PROTEIN"/>
    <property type="match status" value="1"/>
</dbReference>
<organism evidence="9">
    <name type="scientific">marine metagenome</name>
    <dbReference type="NCBI Taxonomy" id="408172"/>
    <lineage>
        <taxon>unclassified sequences</taxon>
        <taxon>metagenomes</taxon>
        <taxon>ecological metagenomes</taxon>
    </lineage>
</organism>
<dbReference type="InterPro" id="IPR000515">
    <property type="entry name" value="MetI-like"/>
</dbReference>
<protein>
    <recommendedName>
        <fullName evidence="8">ABC transmembrane type-1 domain-containing protein</fullName>
    </recommendedName>
</protein>
<accession>A0A381XS71</accession>
<keyword evidence="4 7" id="KW-0812">Transmembrane</keyword>
<feature type="domain" description="ABC transmembrane type-1" evidence="8">
    <location>
        <begin position="90"/>
        <end position="279"/>
    </location>
</feature>
<dbReference type="AlphaFoldDB" id="A0A381XS71"/>
<evidence type="ECO:0000256" key="1">
    <source>
        <dbReference type="ARBA" id="ARBA00004651"/>
    </source>
</evidence>
<keyword evidence="3" id="KW-1003">Cell membrane</keyword>
<dbReference type="Pfam" id="PF00528">
    <property type="entry name" value="BPD_transp_1"/>
    <property type="match status" value="1"/>
</dbReference>
<keyword evidence="6 7" id="KW-0472">Membrane</keyword>
<dbReference type="CDD" id="cd06261">
    <property type="entry name" value="TM_PBP2"/>
    <property type="match status" value="1"/>
</dbReference>
<keyword evidence="2" id="KW-0813">Transport</keyword>